<evidence type="ECO:0000313" key="5">
    <source>
        <dbReference type="EMBL" id="QCI26179.1"/>
    </source>
</evidence>
<keyword evidence="2 4" id="KW-0479">Metal-binding</keyword>
<dbReference type="SUPFAM" id="SSF55387">
    <property type="entry name" value="Frataxin/Nqo15-like"/>
    <property type="match status" value="1"/>
</dbReference>
<dbReference type="GO" id="GO:0005829">
    <property type="term" value="C:cytosol"/>
    <property type="evidence" value="ECO:0007669"/>
    <property type="project" value="TreeGrafter"/>
</dbReference>
<sequence>MYIKNIQFHNLYNTVLLNIENYLDHFNSQHDIDYEVNHQIMTILFENQSKIIITKQEVLKQIWLATKKNGYHFSYQNKNWICNRSQENFWHILEKSFYLQGDEKVSFKQFIISS</sequence>
<comment type="similarity">
    <text evidence="1 4">Belongs to the frataxin family.</text>
</comment>
<name>A0A4D6Y9V4_9GAMM</name>
<dbReference type="EMBL" id="CP032999">
    <property type="protein sequence ID" value="QCI26179.1"/>
    <property type="molecule type" value="Genomic_DNA"/>
</dbReference>
<evidence type="ECO:0000313" key="6">
    <source>
        <dbReference type="Proteomes" id="UP000298685"/>
    </source>
</evidence>
<accession>A0A4D6Y9V4</accession>
<dbReference type="PANTHER" id="PTHR16821:SF2">
    <property type="entry name" value="FRATAXIN, MITOCHONDRIAL"/>
    <property type="match status" value="1"/>
</dbReference>
<gene>
    <name evidence="4 5" type="primary">cyaY</name>
    <name evidence="5" type="ORF">D9V78_02075</name>
</gene>
<evidence type="ECO:0000256" key="3">
    <source>
        <dbReference type="ARBA" id="ARBA00023004"/>
    </source>
</evidence>
<comment type="function">
    <text evidence="4">Involved in iron-sulfur (Fe-S) cluster assembly. May act as a regulator of Fe-S biogenesis.</text>
</comment>
<evidence type="ECO:0000256" key="2">
    <source>
        <dbReference type="ARBA" id="ARBA00022723"/>
    </source>
</evidence>
<dbReference type="NCBIfam" id="TIGR03421">
    <property type="entry name" value="FeS_CyaY"/>
    <property type="match status" value="1"/>
</dbReference>
<protein>
    <recommendedName>
        <fullName evidence="4">Iron-sulfur cluster assembly protein CyaY</fullName>
    </recommendedName>
</protein>
<organism evidence="5 6">
    <name type="scientific">Buchnera aphidicola</name>
    <name type="common">Sarucallis kahawaluokalani</name>
    <dbReference type="NCBI Taxonomy" id="1241878"/>
    <lineage>
        <taxon>Bacteria</taxon>
        <taxon>Pseudomonadati</taxon>
        <taxon>Pseudomonadota</taxon>
        <taxon>Gammaproteobacteria</taxon>
        <taxon>Enterobacterales</taxon>
        <taxon>Erwiniaceae</taxon>
        <taxon>Buchnera</taxon>
    </lineage>
</organism>
<dbReference type="GO" id="GO:0008199">
    <property type="term" value="F:ferric iron binding"/>
    <property type="evidence" value="ECO:0007669"/>
    <property type="project" value="InterPro"/>
</dbReference>
<dbReference type="RefSeq" id="WP_158350934.1">
    <property type="nucleotide sequence ID" value="NZ_CP032999.1"/>
</dbReference>
<dbReference type="AlphaFoldDB" id="A0A4D6Y9V4"/>
<evidence type="ECO:0000256" key="4">
    <source>
        <dbReference type="HAMAP-Rule" id="MF_00142"/>
    </source>
</evidence>
<dbReference type="PANTHER" id="PTHR16821">
    <property type="entry name" value="FRATAXIN"/>
    <property type="match status" value="1"/>
</dbReference>
<dbReference type="InterPro" id="IPR036524">
    <property type="entry name" value="Frataxin/CyaY_sf"/>
</dbReference>
<proteinExistence type="inferred from homology"/>
<dbReference type="GO" id="GO:0016226">
    <property type="term" value="P:iron-sulfur cluster assembly"/>
    <property type="evidence" value="ECO:0007669"/>
    <property type="project" value="UniProtKB-UniRule"/>
</dbReference>
<dbReference type="InterPro" id="IPR002908">
    <property type="entry name" value="Frataxin/CyaY"/>
</dbReference>
<dbReference type="OrthoDB" id="285675at2"/>
<reference evidence="5 6" key="1">
    <citation type="submission" date="2018-10" db="EMBL/GenBank/DDBJ databases">
        <title>Comparative functional genomics of the obligate endosymbiont Buchnera aphidicola.</title>
        <authorList>
            <person name="Chong R.A."/>
        </authorList>
    </citation>
    <scope>NUCLEOTIDE SEQUENCE [LARGE SCALE GENOMIC DNA]</scope>
    <source>
        <strain evidence="5 6">Ska</strain>
    </source>
</reference>
<dbReference type="Pfam" id="PF01491">
    <property type="entry name" value="Frataxin_Cyay"/>
    <property type="match status" value="1"/>
</dbReference>
<dbReference type="HAMAP" id="MF_00142">
    <property type="entry name" value="CyaY"/>
    <property type="match status" value="1"/>
</dbReference>
<keyword evidence="3 4" id="KW-0408">Iron</keyword>
<dbReference type="SMART" id="SM01219">
    <property type="entry name" value="Frataxin_Cyay"/>
    <property type="match status" value="1"/>
</dbReference>
<dbReference type="GO" id="GO:0008198">
    <property type="term" value="F:ferrous iron binding"/>
    <property type="evidence" value="ECO:0007669"/>
    <property type="project" value="TreeGrafter"/>
</dbReference>
<dbReference type="InterPro" id="IPR047584">
    <property type="entry name" value="CyaY"/>
</dbReference>
<dbReference type="PROSITE" id="PS50810">
    <property type="entry name" value="FRATAXIN_2"/>
    <property type="match status" value="1"/>
</dbReference>
<evidence type="ECO:0000256" key="1">
    <source>
        <dbReference type="ARBA" id="ARBA00008183"/>
    </source>
</evidence>
<dbReference type="Proteomes" id="UP000298685">
    <property type="component" value="Chromosome"/>
</dbReference>
<dbReference type="Gene3D" id="3.30.920.10">
    <property type="entry name" value="Frataxin/CyaY"/>
    <property type="match status" value="1"/>
</dbReference>